<name>A0A1M5ETT6_9BACT</name>
<dbReference type="EMBL" id="FQUU01000020">
    <property type="protein sequence ID" value="SHF82675.1"/>
    <property type="molecule type" value="Genomic_DNA"/>
</dbReference>
<evidence type="ECO:0000313" key="3">
    <source>
        <dbReference type="EMBL" id="SHF82675.1"/>
    </source>
</evidence>
<accession>A0A1M5ETT6</accession>
<sequence>MKNKLILTALLFVCFTAANAQASNYAYSLNSTNESKARDTDKKNNTVSISPNPSYTGDISVTSKSEQELHFYIFDLEGTLIYQTVLKTKEKKAINSLNKGTYMYNVFANDESIEEGKLIIK</sequence>
<dbReference type="RefSeq" id="WP_072836743.1">
    <property type="nucleotide sequence ID" value="NZ_FQUU01000020.1"/>
</dbReference>
<keyword evidence="1" id="KW-0732">Signal</keyword>
<feature type="chain" id="PRO_5013382015" evidence="1">
    <location>
        <begin position="23"/>
        <end position="121"/>
    </location>
</feature>
<proteinExistence type="predicted"/>
<evidence type="ECO:0000313" key="4">
    <source>
        <dbReference type="Proteomes" id="UP000184048"/>
    </source>
</evidence>
<feature type="signal peptide" evidence="1">
    <location>
        <begin position="1"/>
        <end position="22"/>
    </location>
</feature>
<dbReference type="AlphaFoldDB" id="A0A1M5ETT6"/>
<feature type="domain" description="Secretion system C-terminal sorting" evidence="2">
    <location>
        <begin position="49"/>
        <end position="120"/>
    </location>
</feature>
<gene>
    <name evidence="3" type="ORF">SAMN02745131_03617</name>
</gene>
<dbReference type="InterPro" id="IPR026444">
    <property type="entry name" value="Secre_tail"/>
</dbReference>
<dbReference type="Pfam" id="PF18962">
    <property type="entry name" value="Por_Secre_tail"/>
    <property type="match status" value="1"/>
</dbReference>
<dbReference type="Proteomes" id="UP000184048">
    <property type="component" value="Unassembled WGS sequence"/>
</dbReference>
<dbReference type="NCBIfam" id="TIGR04183">
    <property type="entry name" value="Por_Secre_tail"/>
    <property type="match status" value="1"/>
</dbReference>
<organism evidence="3 4">
    <name type="scientific">Flavisolibacter ginsengisoli DSM 18119</name>
    <dbReference type="NCBI Taxonomy" id="1121884"/>
    <lineage>
        <taxon>Bacteria</taxon>
        <taxon>Pseudomonadati</taxon>
        <taxon>Bacteroidota</taxon>
        <taxon>Chitinophagia</taxon>
        <taxon>Chitinophagales</taxon>
        <taxon>Chitinophagaceae</taxon>
        <taxon>Flavisolibacter</taxon>
    </lineage>
</organism>
<protein>
    <submittedName>
        <fullName evidence="3">Por secretion system C-terminal sorting domain-containing protein</fullName>
    </submittedName>
</protein>
<reference evidence="3 4" key="1">
    <citation type="submission" date="2016-11" db="EMBL/GenBank/DDBJ databases">
        <authorList>
            <person name="Jaros S."/>
            <person name="Januszkiewicz K."/>
            <person name="Wedrychowicz H."/>
        </authorList>
    </citation>
    <scope>NUCLEOTIDE SEQUENCE [LARGE SCALE GENOMIC DNA]</scope>
    <source>
        <strain evidence="3 4">DSM 18119</strain>
    </source>
</reference>
<keyword evidence="4" id="KW-1185">Reference proteome</keyword>
<evidence type="ECO:0000259" key="2">
    <source>
        <dbReference type="Pfam" id="PF18962"/>
    </source>
</evidence>
<evidence type="ECO:0000256" key="1">
    <source>
        <dbReference type="SAM" id="SignalP"/>
    </source>
</evidence>